<comment type="similarity">
    <text evidence="2">Belongs to the major facilitator superfamily. MFSD6 family.</text>
</comment>
<dbReference type="PANTHER" id="PTHR16172">
    <property type="entry name" value="MAJOR FACILITATOR SUPERFAMILY DOMAIN-CONTAINING PROTEIN 6-LIKE"/>
    <property type="match status" value="1"/>
</dbReference>
<evidence type="ECO:0000256" key="7">
    <source>
        <dbReference type="SAM" id="Phobius"/>
    </source>
</evidence>
<feature type="region of interest" description="Disordered" evidence="6">
    <location>
        <begin position="1"/>
        <end position="30"/>
    </location>
</feature>
<name>A0A7S3NF87_9STRA</name>
<dbReference type="Pfam" id="PF12832">
    <property type="entry name" value="MFS_1_like"/>
    <property type="match status" value="1"/>
</dbReference>
<feature type="transmembrane region" description="Helical" evidence="7">
    <location>
        <begin position="529"/>
        <end position="549"/>
    </location>
</feature>
<dbReference type="InterPro" id="IPR036259">
    <property type="entry name" value="MFS_trans_sf"/>
</dbReference>
<dbReference type="EMBL" id="HBIJ01006226">
    <property type="protein sequence ID" value="CAE0363629.1"/>
    <property type="molecule type" value="Transcribed_RNA"/>
</dbReference>
<dbReference type="InterPro" id="IPR024989">
    <property type="entry name" value="MFS_assoc_dom"/>
</dbReference>
<proteinExistence type="inferred from homology"/>
<keyword evidence="4 7" id="KW-1133">Transmembrane helix</keyword>
<evidence type="ECO:0000313" key="9">
    <source>
        <dbReference type="EMBL" id="CAE0363629.1"/>
    </source>
</evidence>
<feature type="domain" description="Major facilitator superfamily associated" evidence="8">
    <location>
        <begin position="55"/>
        <end position="563"/>
    </location>
</feature>
<evidence type="ECO:0000256" key="5">
    <source>
        <dbReference type="ARBA" id="ARBA00023136"/>
    </source>
</evidence>
<sequence>MNGRYRNISKSKMHRVEDEETYNENGGSKRRRPKKIFSFFRFGTTTSKLTTFDAKVLSFAYSASSVAWNRFCSLWLLKCGFSPRQVGFMKSLSLVGKLSAQPAWAAAADSGSPPHVLTLSIVLSVLALELLRVGTRDYYDLKALGRATAHRTSEDIPGSRFWTLLGLSSSSKETSHHAMVVQVAQDVVASHLFLKVSLLRLARSASSAASPVADAMVLALARDGGEAWGKQRFWGSASWGLGSVAVGALIDRCGLEIGLFAVSHLASLCLLSFLITRLATRWHRLDQTEEIDSLTTQCVNIQDEGESPNHRHQSGKLTVSLSMRGPLIGLNQSDQSSNTSDESIELSPLDVNTSIKGNRDDCYTKQNLMMNKSNMTIKKKKRKNLCSAMTRGLSAVRDCAPLRLALANSVCFGTLVVSVDSILYMQLENELAVSRTLSGLATALATAATFPVFWTSADIVQRYGYWRVIALAQCVLPVRLLLHACVTKSNVWYVLLPTQLLHGPMFAAWISAAVELVDRLAPVDLRASTQSLLTMAYFTLGGCLGHLLWSTTFELYGGRTTYILASFASMISVLVFAFFARHHLRHEEPVSANLKRKLKHEISGDIEHPISPAEAPKGAAVDYFPSSVHTTKDRSSFTIKRNGVITA</sequence>
<comment type="subcellular location">
    <subcellularLocation>
        <location evidence="1">Membrane</location>
        <topology evidence="1">Multi-pass membrane protein</topology>
    </subcellularLocation>
</comment>
<evidence type="ECO:0000256" key="2">
    <source>
        <dbReference type="ARBA" id="ARBA00005241"/>
    </source>
</evidence>
<feature type="transmembrane region" description="Helical" evidence="7">
    <location>
        <begin position="464"/>
        <end position="482"/>
    </location>
</feature>
<keyword evidence="3 7" id="KW-0812">Transmembrane</keyword>
<gene>
    <name evidence="9" type="ORF">ALAG00032_LOCUS4370</name>
</gene>
<dbReference type="InterPro" id="IPR051717">
    <property type="entry name" value="MFS_MFSD6"/>
</dbReference>
<feature type="transmembrane region" description="Helical" evidence="7">
    <location>
        <begin position="561"/>
        <end position="580"/>
    </location>
</feature>
<dbReference type="SUPFAM" id="SSF103473">
    <property type="entry name" value="MFS general substrate transporter"/>
    <property type="match status" value="1"/>
</dbReference>
<organism evidence="9">
    <name type="scientific">Aureoumbra lagunensis</name>
    <dbReference type="NCBI Taxonomy" id="44058"/>
    <lineage>
        <taxon>Eukaryota</taxon>
        <taxon>Sar</taxon>
        <taxon>Stramenopiles</taxon>
        <taxon>Ochrophyta</taxon>
        <taxon>Pelagophyceae</taxon>
        <taxon>Pelagomonadales</taxon>
        <taxon>Aureoumbra</taxon>
    </lineage>
</organism>
<dbReference type="GO" id="GO:0016020">
    <property type="term" value="C:membrane"/>
    <property type="evidence" value="ECO:0007669"/>
    <property type="project" value="UniProtKB-SubCell"/>
</dbReference>
<dbReference type="AlphaFoldDB" id="A0A7S3NF87"/>
<reference evidence="9" key="1">
    <citation type="submission" date="2021-01" db="EMBL/GenBank/DDBJ databases">
        <authorList>
            <person name="Corre E."/>
            <person name="Pelletier E."/>
            <person name="Niang G."/>
            <person name="Scheremetjew M."/>
            <person name="Finn R."/>
            <person name="Kale V."/>
            <person name="Holt S."/>
            <person name="Cochrane G."/>
            <person name="Meng A."/>
            <person name="Brown T."/>
            <person name="Cohen L."/>
        </authorList>
    </citation>
    <scope>NUCLEOTIDE SEQUENCE</scope>
    <source>
        <strain evidence="9">CCMP1510</strain>
    </source>
</reference>
<evidence type="ECO:0000256" key="6">
    <source>
        <dbReference type="SAM" id="MobiDB-lite"/>
    </source>
</evidence>
<accession>A0A7S3NF87</accession>
<protein>
    <recommendedName>
        <fullName evidence="8">Major facilitator superfamily associated domain-containing protein</fullName>
    </recommendedName>
</protein>
<feature type="transmembrane region" description="Helical" evidence="7">
    <location>
        <begin position="257"/>
        <end position="275"/>
    </location>
</feature>
<keyword evidence="5 7" id="KW-0472">Membrane</keyword>
<evidence type="ECO:0000256" key="3">
    <source>
        <dbReference type="ARBA" id="ARBA00022692"/>
    </source>
</evidence>
<evidence type="ECO:0000259" key="8">
    <source>
        <dbReference type="Pfam" id="PF12832"/>
    </source>
</evidence>
<dbReference type="PANTHER" id="PTHR16172:SF41">
    <property type="entry name" value="MAJOR FACILITATOR SUPERFAMILY DOMAIN-CONTAINING PROTEIN 6-LIKE"/>
    <property type="match status" value="1"/>
</dbReference>
<evidence type="ECO:0000256" key="4">
    <source>
        <dbReference type="ARBA" id="ARBA00022989"/>
    </source>
</evidence>
<dbReference type="Gene3D" id="1.20.1250.20">
    <property type="entry name" value="MFS general substrate transporter like domains"/>
    <property type="match status" value="2"/>
</dbReference>
<evidence type="ECO:0000256" key="1">
    <source>
        <dbReference type="ARBA" id="ARBA00004141"/>
    </source>
</evidence>
<feature type="transmembrane region" description="Helical" evidence="7">
    <location>
        <begin position="437"/>
        <end position="457"/>
    </location>
</feature>
<feature type="transmembrane region" description="Helical" evidence="7">
    <location>
        <begin position="494"/>
        <end position="517"/>
    </location>
</feature>